<comment type="caution">
    <text evidence="4">The sequence shown here is derived from an EMBL/GenBank/DDBJ whole genome shotgun (WGS) entry which is preliminary data.</text>
</comment>
<feature type="chain" id="PRO_5014857049" description="von Hippel-Lindau disease tumour suppressor beta domain-containing protein" evidence="2">
    <location>
        <begin position="22"/>
        <end position="252"/>
    </location>
</feature>
<feature type="compositionally biased region" description="Low complexity" evidence="1">
    <location>
        <begin position="166"/>
        <end position="190"/>
    </location>
</feature>
<sequence>MKHLFSALILTGLTSSLLSSCIDPAIANLINRANQTLEQKKTATPSPSSSPTSSSSGSVSLDLNIDAAAAASLEGMKASNCSQEGSIKSATGPATSVDFKNESSADISIYWLNAQGKRVLYKKLSAGSDYTQSTYVTHPWLITNAQGNCIGIYTPESSSKSNLKITSQGSSASGSTSSSANVSAGSSVTGTPTPERVQQAITCLKAKGDTTNATALTGLLNLYTSMSKVVGADVAAKGYLSGTTSVINKTGC</sequence>
<dbReference type="Pfam" id="PF01847">
    <property type="entry name" value="VHL"/>
    <property type="match status" value="1"/>
</dbReference>
<dbReference type="Proteomes" id="UP000231019">
    <property type="component" value="Unassembled WGS sequence"/>
</dbReference>
<dbReference type="EMBL" id="PFFQ01000027">
    <property type="protein sequence ID" value="PIW17150.1"/>
    <property type="molecule type" value="Genomic_DNA"/>
</dbReference>
<feature type="region of interest" description="Disordered" evidence="1">
    <location>
        <begin position="38"/>
        <end position="59"/>
    </location>
</feature>
<accession>A0A2M7G5A0</accession>
<dbReference type="SUPFAM" id="SSF49468">
    <property type="entry name" value="VHL"/>
    <property type="match status" value="1"/>
</dbReference>
<dbReference type="AlphaFoldDB" id="A0A2M7G5A0"/>
<dbReference type="InterPro" id="IPR024053">
    <property type="entry name" value="VHL_beta_dom"/>
</dbReference>
<evidence type="ECO:0000313" key="5">
    <source>
        <dbReference type="Proteomes" id="UP000231019"/>
    </source>
</evidence>
<feature type="domain" description="von Hippel-Lindau disease tumour suppressor beta" evidence="3">
    <location>
        <begin position="94"/>
        <end position="147"/>
    </location>
</feature>
<gene>
    <name evidence="4" type="ORF">COW36_09850</name>
</gene>
<feature type="signal peptide" evidence="2">
    <location>
        <begin position="1"/>
        <end position="21"/>
    </location>
</feature>
<protein>
    <recommendedName>
        <fullName evidence="3">von Hippel-Lindau disease tumour suppressor beta domain-containing protein</fullName>
    </recommendedName>
</protein>
<proteinExistence type="predicted"/>
<evidence type="ECO:0000256" key="1">
    <source>
        <dbReference type="SAM" id="MobiDB-lite"/>
    </source>
</evidence>
<evidence type="ECO:0000313" key="4">
    <source>
        <dbReference type="EMBL" id="PIW17150.1"/>
    </source>
</evidence>
<organism evidence="4 5">
    <name type="scientific">bacterium (Candidatus Blackallbacteria) CG17_big_fil_post_rev_8_21_14_2_50_48_46</name>
    <dbReference type="NCBI Taxonomy" id="2014261"/>
    <lineage>
        <taxon>Bacteria</taxon>
        <taxon>Candidatus Blackallbacteria</taxon>
    </lineage>
</organism>
<dbReference type="Gene3D" id="2.60.40.780">
    <property type="entry name" value="von Hippel-Lindau disease tumour suppressor, beta domain"/>
    <property type="match status" value="1"/>
</dbReference>
<evidence type="ECO:0000256" key="2">
    <source>
        <dbReference type="SAM" id="SignalP"/>
    </source>
</evidence>
<dbReference type="InterPro" id="IPR036208">
    <property type="entry name" value="VHL_sf"/>
</dbReference>
<name>A0A2M7G5A0_9BACT</name>
<dbReference type="InterPro" id="IPR037140">
    <property type="entry name" value="VHL_beta_dom_sf"/>
</dbReference>
<dbReference type="PROSITE" id="PS51257">
    <property type="entry name" value="PROKAR_LIPOPROTEIN"/>
    <property type="match status" value="1"/>
</dbReference>
<keyword evidence="2" id="KW-0732">Signal</keyword>
<feature type="compositionally biased region" description="Low complexity" evidence="1">
    <location>
        <begin position="42"/>
        <end position="59"/>
    </location>
</feature>
<evidence type="ECO:0000259" key="3">
    <source>
        <dbReference type="Pfam" id="PF01847"/>
    </source>
</evidence>
<feature type="region of interest" description="Disordered" evidence="1">
    <location>
        <begin position="163"/>
        <end position="193"/>
    </location>
</feature>
<reference evidence="4 5" key="1">
    <citation type="submission" date="2017-09" db="EMBL/GenBank/DDBJ databases">
        <title>Depth-based differentiation of microbial function through sediment-hosted aquifers and enrichment of novel symbionts in the deep terrestrial subsurface.</title>
        <authorList>
            <person name="Probst A.J."/>
            <person name="Ladd B."/>
            <person name="Jarett J.K."/>
            <person name="Geller-Mcgrath D.E."/>
            <person name="Sieber C.M."/>
            <person name="Emerson J.B."/>
            <person name="Anantharaman K."/>
            <person name="Thomas B.C."/>
            <person name="Malmstrom R."/>
            <person name="Stieglmeier M."/>
            <person name="Klingl A."/>
            <person name="Woyke T."/>
            <person name="Ryan C.M."/>
            <person name="Banfield J.F."/>
        </authorList>
    </citation>
    <scope>NUCLEOTIDE SEQUENCE [LARGE SCALE GENOMIC DNA]</scope>
    <source>
        <strain evidence="4">CG17_big_fil_post_rev_8_21_14_2_50_48_46</strain>
    </source>
</reference>